<sequence>MQEQDTHLDEQFCAAEGEIILPTLWVPTGCWWTQNKRGGWRKKHNATSTVKHIALLKAIEFKNQHPDIVECIQQTAHVHAWIIVHPLTGGRFDPENASPMGKAIIDALTVAGYWTDDDSTHLTGPDYRPGTRAKTQDGCRPIGIHLKPINTKEQAS</sequence>
<dbReference type="InterPro" id="IPR036614">
    <property type="entry name" value="RusA-like_sf"/>
</dbReference>
<evidence type="ECO:0000313" key="1">
    <source>
        <dbReference type="EMBL" id="RYQ36315.1"/>
    </source>
</evidence>
<dbReference type="GO" id="GO:0006310">
    <property type="term" value="P:DNA recombination"/>
    <property type="evidence" value="ECO:0007669"/>
    <property type="project" value="InterPro"/>
</dbReference>
<comment type="caution">
    <text evidence="1">The sequence shown here is derived from an EMBL/GenBank/DDBJ whole genome shotgun (WGS) entry which is preliminary data.</text>
</comment>
<dbReference type="SUPFAM" id="SSF103084">
    <property type="entry name" value="Holliday junction resolvase RusA"/>
    <property type="match status" value="1"/>
</dbReference>
<name>A0A4Q5AS54_9BIFI</name>
<dbReference type="Proteomes" id="UP000292382">
    <property type="component" value="Unassembled WGS sequence"/>
</dbReference>
<evidence type="ECO:0000313" key="2">
    <source>
        <dbReference type="Proteomes" id="UP000292382"/>
    </source>
</evidence>
<dbReference type="RefSeq" id="WP_129966948.1">
    <property type="nucleotide sequence ID" value="NZ_RYUW01000013.1"/>
</dbReference>
<gene>
    <name evidence="1" type="ORF">PG2003B_1152</name>
</gene>
<proteinExistence type="predicted"/>
<reference evidence="1 2" key="1">
    <citation type="submission" date="2018-12" db="EMBL/GenBank/DDBJ databases">
        <title>Unveiling genomic diversity among members of the Bifidobacterium pseudolongum species, a widely distributed gut commensal of the animal kingdom.</title>
        <authorList>
            <person name="Lugli G.A."/>
            <person name="Duranti S."/>
            <person name="Albert K."/>
            <person name="Mancabelli L."/>
            <person name="Napoli S."/>
            <person name="Viappiani A."/>
            <person name="Anzalone R."/>
            <person name="Longhi G."/>
            <person name="Milani C."/>
            <person name="Turroni F."/>
            <person name="Alessandri G."/>
            <person name="Sela D.A."/>
            <person name="Van Sinderen D."/>
            <person name="Ventura M."/>
        </authorList>
    </citation>
    <scope>NUCLEOTIDE SEQUENCE [LARGE SCALE GENOMIC DNA]</scope>
    <source>
        <strain evidence="1 2">2003B</strain>
    </source>
</reference>
<protein>
    <submittedName>
        <fullName evidence="1">Uncharacterized protein</fullName>
    </submittedName>
</protein>
<dbReference type="AlphaFoldDB" id="A0A4Q5AS54"/>
<organism evidence="1 2">
    <name type="scientific">Bifidobacterium pseudolongum subsp. globosum</name>
    <dbReference type="NCBI Taxonomy" id="1690"/>
    <lineage>
        <taxon>Bacteria</taxon>
        <taxon>Bacillati</taxon>
        <taxon>Actinomycetota</taxon>
        <taxon>Actinomycetes</taxon>
        <taxon>Bifidobacteriales</taxon>
        <taxon>Bifidobacteriaceae</taxon>
        <taxon>Bifidobacterium</taxon>
    </lineage>
</organism>
<dbReference type="GO" id="GO:0006281">
    <property type="term" value="P:DNA repair"/>
    <property type="evidence" value="ECO:0007669"/>
    <property type="project" value="InterPro"/>
</dbReference>
<dbReference type="EMBL" id="RYUW01000013">
    <property type="protein sequence ID" value="RYQ36315.1"/>
    <property type="molecule type" value="Genomic_DNA"/>
</dbReference>
<dbReference type="GO" id="GO:0000287">
    <property type="term" value="F:magnesium ion binding"/>
    <property type="evidence" value="ECO:0007669"/>
    <property type="project" value="InterPro"/>
</dbReference>
<accession>A0A4Q5AS54</accession>
<dbReference type="Gene3D" id="3.30.1330.70">
    <property type="entry name" value="Holliday junction resolvase RusA"/>
    <property type="match status" value="1"/>
</dbReference>